<name>A0ABR1ZYV6_9ROSI</name>
<sequence length="135" mass="15501">MIYPLTIQQIITRLEDLLTKLSRVKDHQQKEAVIFYELDKTCNSLNYLESAFEELKKFETNLSKPLRTREDNVGDILLDLDSKDSVKEMIEHNLDALKSNITKVKAQIPLQSPASFISEGGYLKTRTSGQYASKY</sequence>
<dbReference type="Proteomes" id="UP001396334">
    <property type="component" value="Unassembled WGS sequence"/>
</dbReference>
<organism evidence="1 2">
    <name type="scientific">Hibiscus sabdariffa</name>
    <name type="common">roselle</name>
    <dbReference type="NCBI Taxonomy" id="183260"/>
    <lineage>
        <taxon>Eukaryota</taxon>
        <taxon>Viridiplantae</taxon>
        <taxon>Streptophyta</taxon>
        <taxon>Embryophyta</taxon>
        <taxon>Tracheophyta</taxon>
        <taxon>Spermatophyta</taxon>
        <taxon>Magnoliopsida</taxon>
        <taxon>eudicotyledons</taxon>
        <taxon>Gunneridae</taxon>
        <taxon>Pentapetalae</taxon>
        <taxon>rosids</taxon>
        <taxon>malvids</taxon>
        <taxon>Malvales</taxon>
        <taxon>Malvaceae</taxon>
        <taxon>Malvoideae</taxon>
        <taxon>Hibiscus</taxon>
    </lineage>
</organism>
<proteinExistence type="predicted"/>
<gene>
    <name evidence="1" type="ORF">V6N11_034503</name>
</gene>
<keyword evidence="2" id="KW-1185">Reference proteome</keyword>
<dbReference type="EMBL" id="JBBPBN010000468">
    <property type="protein sequence ID" value="KAK8485926.1"/>
    <property type="molecule type" value="Genomic_DNA"/>
</dbReference>
<evidence type="ECO:0000313" key="2">
    <source>
        <dbReference type="Proteomes" id="UP001396334"/>
    </source>
</evidence>
<reference evidence="1 2" key="1">
    <citation type="journal article" date="2024" name="G3 (Bethesda)">
        <title>Genome assembly of Hibiscus sabdariffa L. provides insights into metabolisms of medicinal natural products.</title>
        <authorList>
            <person name="Kim T."/>
        </authorList>
    </citation>
    <scope>NUCLEOTIDE SEQUENCE [LARGE SCALE GENOMIC DNA]</scope>
    <source>
        <strain evidence="1">TK-2024</strain>
        <tissue evidence="1">Old leaves</tissue>
    </source>
</reference>
<protein>
    <recommendedName>
        <fullName evidence="3">Flagellar protein FlgN</fullName>
    </recommendedName>
</protein>
<comment type="caution">
    <text evidence="1">The sequence shown here is derived from an EMBL/GenBank/DDBJ whole genome shotgun (WGS) entry which is preliminary data.</text>
</comment>
<accession>A0ABR1ZYV6</accession>
<evidence type="ECO:0008006" key="3">
    <source>
        <dbReference type="Google" id="ProtNLM"/>
    </source>
</evidence>
<evidence type="ECO:0000313" key="1">
    <source>
        <dbReference type="EMBL" id="KAK8485926.1"/>
    </source>
</evidence>